<evidence type="ECO:0000256" key="1">
    <source>
        <dbReference type="ARBA" id="ARBA00010617"/>
    </source>
</evidence>
<dbReference type="STRING" id="455432.AWN90_09790"/>
<dbReference type="PANTHER" id="PTHR46696">
    <property type="entry name" value="P450, PUTATIVE (EUROFUNG)-RELATED"/>
    <property type="match status" value="1"/>
</dbReference>
<keyword evidence="5" id="KW-0408">Iron</keyword>
<evidence type="ECO:0000313" key="7">
    <source>
        <dbReference type="EMBL" id="KZM68207.1"/>
    </source>
</evidence>
<evidence type="ECO:0008006" key="9">
    <source>
        <dbReference type="Google" id="ProtNLM"/>
    </source>
</evidence>
<dbReference type="OrthoDB" id="5500002at2"/>
<dbReference type="EMBL" id="LWGR01000021">
    <property type="protein sequence ID" value="KZM68207.1"/>
    <property type="molecule type" value="Genomic_DNA"/>
</dbReference>
<organism evidence="7 8">
    <name type="scientific">Nocardia terpenica</name>
    <dbReference type="NCBI Taxonomy" id="455432"/>
    <lineage>
        <taxon>Bacteria</taxon>
        <taxon>Bacillati</taxon>
        <taxon>Actinomycetota</taxon>
        <taxon>Actinomycetes</taxon>
        <taxon>Mycobacteriales</taxon>
        <taxon>Nocardiaceae</taxon>
        <taxon>Nocardia</taxon>
    </lineage>
</organism>
<dbReference type="InterPro" id="IPR036396">
    <property type="entry name" value="Cyt_P450_sf"/>
</dbReference>
<keyword evidence="6" id="KW-0503">Monooxygenase</keyword>
<reference evidence="7 8" key="1">
    <citation type="submission" date="2016-04" db="EMBL/GenBank/DDBJ databases">
        <authorList>
            <person name="Evans L.H."/>
            <person name="Alamgir A."/>
            <person name="Owens N."/>
            <person name="Weber N.D."/>
            <person name="Virtaneva K."/>
            <person name="Barbian K."/>
            <person name="Babar A."/>
            <person name="Rosenke K."/>
        </authorList>
    </citation>
    <scope>NUCLEOTIDE SEQUENCE [LARGE SCALE GENOMIC DNA]</scope>
    <source>
        <strain evidence="7 8">IFM 0406</strain>
    </source>
</reference>
<dbReference type="InterPro" id="IPR002397">
    <property type="entry name" value="Cyt_P450_B"/>
</dbReference>
<evidence type="ECO:0000313" key="8">
    <source>
        <dbReference type="Proteomes" id="UP000076512"/>
    </source>
</evidence>
<evidence type="ECO:0000256" key="5">
    <source>
        <dbReference type="ARBA" id="ARBA00023004"/>
    </source>
</evidence>
<keyword evidence="4" id="KW-0560">Oxidoreductase</keyword>
<dbReference type="AlphaFoldDB" id="A0A164H524"/>
<proteinExistence type="inferred from homology"/>
<dbReference type="PRINTS" id="PR00359">
    <property type="entry name" value="BP450"/>
</dbReference>
<dbReference type="SUPFAM" id="SSF48264">
    <property type="entry name" value="Cytochrome P450"/>
    <property type="match status" value="1"/>
</dbReference>
<evidence type="ECO:0000256" key="2">
    <source>
        <dbReference type="ARBA" id="ARBA00022617"/>
    </source>
</evidence>
<dbReference type="Proteomes" id="UP000076512">
    <property type="component" value="Unassembled WGS sequence"/>
</dbReference>
<dbReference type="RefSeq" id="WP_067579603.1">
    <property type="nucleotide sequence ID" value="NZ_JABMCZ010000002.1"/>
</dbReference>
<keyword evidence="3" id="KW-0479">Metal-binding</keyword>
<evidence type="ECO:0000256" key="3">
    <source>
        <dbReference type="ARBA" id="ARBA00022723"/>
    </source>
</evidence>
<keyword evidence="8" id="KW-1185">Reference proteome</keyword>
<name>A0A164H524_9NOCA</name>
<protein>
    <recommendedName>
        <fullName evidence="9">Cytochrome P450</fullName>
    </recommendedName>
</protein>
<dbReference type="Gene3D" id="1.10.630.10">
    <property type="entry name" value="Cytochrome P450"/>
    <property type="match status" value="1"/>
</dbReference>
<dbReference type="GO" id="GO:0005506">
    <property type="term" value="F:iron ion binding"/>
    <property type="evidence" value="ECO:0007669"/>
    <property type="project" value="InterPro"/>
</dbReference>
<gene>
    <name evidence="7" type="ORF">AWN90_09790</name>
</gene>
<dbReference type="GO" id="GO:0004497">
    <property type="term" value="F:monooxygenase activity"/>
    <property type="evidence" value="ECO:0007669"/>
    <property type="project" value="UniProtKB-KW"/>
</dbReference>
<evidence type="ECO:0000256" key="4">
    <source>
        <dbReference type="ARBA" id="ARBA00023002"/>
    </source>
</evidence>
<dbReference type="InterPro" id="IPR017972">
    <property type="entry name" value="Cyt_P450_CS"/>
</dbReference>
<accession>A0A164H524</accession>
<comment type="similarity">
    <text evidence="1">Belongs to the cytochrome P450 family.</text>
</comment>
<dbReference type="PROSITE" id="PS00086">
    <property type="entry name" value="CYTOCHROME_P450"/>
    <property type="match status" value="1"/>
</dbReference>
<dbReference type="PANTHER" id="PTHR46696:SF1">
    <property type="entry name" value="CYTOCHROME P450 YJIB-RELATED"/>
    <property type="match status" value="1"/>
</dbReference>
<evidence type="ECO:0000256" key="6">
    <source>
        <dbReference type="ARBA" id="ARBA00023033"/>
    </source>
</evidence>
<dbReference type="GO" id="GO:0020037">
    <property type="term" value="F:heme binding"/>
    <property type="evidence" value="ECO:0007669"/>
    <property type="project" value="InterPro"/>
</dbReference>
<dbReference type="GO" id="GO:0016705">
    <property type="term" value="F:oxidoreductase activity, acting on paired donors, with incorporation or reduction of molecular oxygen"/>
    <property type="evidence" value="ECO:0007669"/>
    <property type="project" value="InterPro"/>
</dbReference>
<comment type="caution">
    <text evidence="7">The sequence shown here is derived from an EMBL/GenBank/DDBJ whole genome shotgun (WGS) entry which is preliminary data.</text>
</comment>
<keyword evidence="2" id="KW-0349">Heme</keyword>
<sequence>MADRVQAIGVGARTRWDEHARWRGAVHEAELPGGHRVWVVAGYDEVAALLADPRLSLDKRHSGGGYAGFALPPALDRNLGNMDGAEHARVRRLAAPAFSHHSRASLARAVATIARSVFAALPESPTGPVDLMAALCIPVPALTLGSLLGVPVDLQPGLRDAVGAMVTFDASVPESAVRLRDAIGWLTTTFTDLVDAKRRAPGEDLISGWVRARDEDGALSEEELVSLAFLMMLAGLENAVYLCGNLIAALLTTADIADWPRRRAELIERANPLPFALRRFATTDLVLGDAAIARGDTVLLSLFGADSDPARGDRPGLMFGRGPHYCLGAQITDLVVDAVVPEVFARYPGLRLAIPEAELTYRHSWRSHGLAELPVLLAS</sequence>